<evidence type="ECO:0000259" key="2">
    <source>
        <dbReference type="PROSITE" id="PS50053"/>
    </source>
</evidence>
<dbReference type="GO" id="GO:0051087">
    <property type="term" value="F:protein-folding chaperone binding"/>
    <property type="evidence" value="ECO:0007669"/>
    <property type="project" value="InterPro"/>
</dbReference>
<evidence type="ECO:0000313" key="3">
    <source>
        <dbReference type="EMBL" id="CCX17396.1"/>
    </source>
</evidence>
<keyword evidence="4" id="KW-1185">Reference proteome</keyword>
<dbReference type="SUPFAM" id="SSF54236">
    <property type="entry name" value="Ubiquitin-like"/>
    <property type="match status" value="1"/>
</dbReference>
<dbReference type="InterPro" id="IPR000626">
    <property type="entry name" value="Ubiquitin-like_dom"/>
</dbReference>
<protein>
    <recommendedName>
        <fullName evidence="2">Ubiquitin-like domain-containing protein</fullName>
    </recommendedName>
</protein>
<dbReference type="Gene3D" id="3.10.20.90">
    <property type="entry name" value="Phosphatidylinositol 3-kinase Catalytic Subunit, Chain A, domain 1"/>
    <property type="match status" value="1"/>
</dbReference>
<dbReference type="InterPro" id="IPR036533">
    <property type="entry name" value="BAG_dom_sf"/>
</dbReference>
<dbReference type="OrthoDB" id="417450at2759"/>
<dbReference type="InterPro" id="IPR029071">
    <property type="entry name" value="Ubiquitin-like_domsf"/>
</dbReference>
<feature type="region of interest" description="Disordered" evidence="1">
    <location>
        <begin position="1"/>
        <end position="28"/>
    </location>
</feature>
<evidence type="ECO:0000256" key="1">
    <source>
        <dbReference type="SAM" id="MobiDB-lite"/>
    </source>
</evidence>
<dbReference type="Proteomes" id="UP000018144">
    <property type="component" value="Unassembled WGS sequence"/>
</dbReference>
<sequence length="393" mass="43910">MRRFFKSFTSSSDSGPVQTISGNNASDPMREKDVVNVKHTSKNFQFAFKKDGIANNEVTLGEVKRLVAEKTGVKAGKVKITCNGRRLEEDDKALQQLGVEHNAWLVAVTPTAKASAQEGVAGGIAAEIAKKNLSPEQEKIQKMDTVLLRIEKELVPGVIDFITEKQMVRIRGVEKKWEDAFAILDEYLLQEQLSGLDGVYPGKTEKLARQKKRQATAFTQGHQTAMDFVRKLKKAVTPAEVEEIAKDWDLGRRKAVMKEAVKVVIDDSTVEEGLKKSKWGRRVEREQREALVADGIEGDDLREMVENRWEKEVDRGLFNALGGTKDDKEIDGALKKLLKDPAGEQMLKEAIMKVLENGEIEKAVKVARRGEEIRGQIEKYRVKLGNPGNQASL</sequence>
<evidence type="ECO:0000313" key="4">
    <source>
        <dbReference type="Proteomes" id="UP000018144"/>
    </source>
</evidence>
<proteinExistence type="predicted"/>
<dbReference type="PROSITE" id="PS50053">
    <property type="entry name" value="UBIQUITIN_2"/>
    <property type="match status" value="1"/>
</dbReference>
<dbReference type="SUPFAM" id="SSF63491">
    <property type="entry name" value="BAG domain"/>
    <property type="match status" value="1"/>
</dbReference>
<dbReference type="EMBL" id="HF936646">
    <property type="protein sequence ID" value="CCX17396.1"/>
    <property type="molecule type" value="Genomic_DNA"/>
</dbReference>
<gene>
    <name evidence="3" type="ORF">PCON_04400</name>
</gene>
<feature type="domain" description="Ubiquitin-like" evidence="2">
    <location>
        <begin position="59"/>
        <end position="108"/>
    </location>
</feature>
<reference evidence="3 4" key="1">
    <citation type="journal article" date="2013" name="PLoS Genet.">
        <title>The genome and development-dependent transcriptomes of Pyronema confluens: a window into fungal evolution.</title>
        <authorList>
            <person name="Traeger S."/>
            <person name="Altegoer F."/>
            <person name="Freitag M."/>
            <person name="Gabaldon T."/>
            <person name="Kempken F."/>
            <person name="Kumar A."/>
            <person name="Marcet-Houben M."/>
            <person name="Poggeler S."/>
            <person name="Stajich J.E."/>
            <person name="Nowrousian M."/>
        </authorList>
    </citation>
    <scope>NUCLEOTIDE SEQUENCE [LARGE SCALE GENOMIC DNA]</scope>
    <source>
        <strain evidence="4">CBS 100304</strain>
        <tissue evidence="3">Vegetative mycelium</tissue>
    </source>
</reference>
<dbReference type="STRING" id="1076935.U4LQ50"/>
<name>U4LQ50_PYROM</name>
<accession>U4LQ50</accession>
<organism evidence="3 4">
    <name type="scientific">Pyronema omphalodes (strain CBS 100304)</name>
    <name type="common">Pyronema confluens</name>
    <dbReference type="NCBI Taxonomy" id="1076935"/>
    <lineage>
        <taxon>Eukaryota</taxon>
        <taxon>Fungi</taxon>
        <taxon>Dikarya</taxon>
        <taxon>Ascomycota</taxon>
        <taxon>Pezizomycotina</taxon>
        <taxon>Pezizomycetes</taxon>
        <taxon>Pezizales</taxon>
        <taxon>Pyronemataceae</taxon>
        <taxon>Pyronema</taxon>
    </lineage>
</organism>
<feature type="compositionally biased region" description="Polar residues" evidence="1">
    <location>
        <begin position="7"/>
        <end position="26"/>
    </location>
</feature>
<dbReference type="AlphaFoldDB" id="U4LQ50"/>
<dbReference type="Pfam" id="PF00240">
    <property type="entry name" value="ubiquitin"/>
    <property type="match status" value="1"/>
</dbReference>
<dbReference type="Gene3D" id="1.20.58.120">
    <property type="entry name" value="BAG domain"/>
    <property type="match status" value="1"/>
</dbReference>